<evidence type="ECO:0000256" key="2">
    <source>
        <dbReference type="ARBA" id="ARBA00022801"/>
    </source>
</evidence>
<dbReference type="EMBL" id="JAKCXM010000003">
    <property type="protein sequence ID" value="KAJ0409629.1"/>
    <property type="molecule type" value="Genomic_DNA"/>
</dbReference>
<keyword evidence="2" id="KW-0378">Hydrolase</keyword>
<dbReference type="InterPro" id="IPR051601">
    <property type="entry name" value="Serine_prot/Carboxylest_S33"/>
</dbReference>
<dbReference type="GO" id="GO:0016787">
    <property type="term" value="F:hydrolase activity"/>
    <property type="evidence" value="ECO:0007669"/>
    <property type="project" value="UniProtKB-KW"/>
</dbReference>
<dbReference type="InterPro" id="IPR000073">
    <property type="entry name" value="AB_hydrolase_1"/>
</dbReference>
<evidence type="ECO:0000256" key="1">
    <source>
        <dbReference type="ARBA" id="ARBA00010088"/>
    </source>
</evidence>
<dbReference type="PANTHER" id="PTHR43248:SF3">
    <property type="entry name" value="AB HYDROLASE-1 DOMAIN-CONTAINING PROTEIN"/>
    <property type="match status" value="1"/>
</dbReference>
<feature type="domain" description="AB hydrolase-1" evidence="3">
    <location>
        <begin position="44"/>
        <end position="193"/>
    </location>
</feature>
<evidence type="ECO:0000259" key="3">
    <source>
        <dbReference type="Pfam" id="PF00561"/>
    </source>
</evidence>
<organism evidence="4 5">
    <name type="scientific">Pythium insidiosum</name>
    <name type="common">Pythiosis disease agent</name>
    <dbReference type="NCBI Taxonomy" id="114742"/>
    <lineage>
        <taxon>Eukaryota</taxon>
        <taxon>Sar</taxon>
        <taxon>Stramenopiles</taxon>
        <taxon>Oomycota</taxon>
        <taxon>Peronosporomycetes</taxon>
        <taxon>Pythiales</taxon>
        <taxon>Pythiaceae</taxon>
        <taxon>Pythium</taxon>
    </lineage>
</organism>
<dbReference type="AlphaFoldDB" id="A0AAD5QF98"/>
<gene>
    <name evidence="4" type="ORF">P43SY_008501</name>
</gene>
<reference evidence="4" key="1">
    <citation type="submission" date="2021-12" db="EMBL/GenBank/DDBJ databases">
        <title>Prjna785345.</title>
        <authorList>
            <person name="Rujirawat T."/>
            <person name="Krajaejun T."/>
        </authorList>
    </citation>
    <scope>NUCLEOTIDE SEQUENCE</scope>
    <source>
        <strain evidence="4">Pi057C3</strain>
    </source>
</reference>
<accession>A0AAD5QF98</accession>
<keyword evidence="5" id="KW-1185">Reference proteome</keyword>
<comment type="similarity">
    <text evidence="1">Belongs to the peptidase S33 family.</text>
</comment>
<dbReference type="InterPro" id="IPR029058">
    <property type="entry name" value="AB_hydrolase_fold"/>
</dbReference>
<proteinExistence type="inferred from homology"/>
<dbReference type="SUPFAM" id="SSF53474">
    <property type="entry name" value="alpha/beta-Hydrolases"/>
    <property type="match status" value="1"/>
</dbReference>
<sequence length="576" mass="63943">MCDWVVAPYNADLSTEMSVKPSDRTIDVFVKRVRQSSKSAKKAVWLLEGGPGASSLALEQPMLKLKDLLKEDADVYTMDHRGTGRSHLLQCDAAQAFSTGSPGGANIDFREVPNCVKDILFQIDGQPSAFSITSAAKDMDLLIKTLNKDQEAYVYGASYGTYLTSRLMHLAPTAVKGYVLDGVWSESMGTFANFSSHRDQPGKYFASLCEKNEVCKSKYAYGLEQHGDLFKAWRSTYEKLDNAAQGQNTCADLFRGGPNFPPSTVLRFVFNMIANVGDTNVRHFIPAIFLMLERCQHNDVQALTALFPVKQGQTVAAWIEEASKSPPMPFDAVRQGSPLLMFLIKASEMWTYPSPSWTDEKKAIHSGIFGMELPSEYAWYCLLNGDMNDPSCSSLTAIGESQQPPVNFAGIKPVKFLYKRDEYYRKTAKVPDHASVMVMNGKLDFQTIHSWAEDEFAKLEGRKTFVEFDYGPHVVAVKPSTAGDSTNCGIRILASYVATGGDVDRVDKSCMKEMPAINFDVDAEIAQRVKEKFEANYRSLGGFGFSMPYDPAFVHPYFLHGAIDGQHRSKPGHAHH</sequence>
<dbReference type="Gene3D" id="3.40.50.1820">
    <property type="entry name" value="alpha/beta hydrolase"/>
    <property type="match status" value="1"/>
</dbReference>
<dbReference type="Pfam" id="PF00561">
    <property type="entry name" value="Abhydrolase_1"/>
    <property type="match status" value="1"/>
</dbReference>
<name>A0AAD5QF98_PYTIN</name>
<dbReference type="PANTHER" id="PTHR43248">
    <property type="entry name" value="2-SUCCINYL-6-HYDROXY-2,4-CYCLOHEXADIENE-1-CARBOXYLATE SYNTHASE"/>
    <property type="match status" value="1"/>
</dbReference>
<protein>
    <recommendedName>
        <fullName evidence="3">AB hydrolase-1 domain-containing protein</fullName>
    </recommendedName>
</protein>
<evidence type="ECO:0000313" key="5">
    <source>
        <dbReference type="Proteomes" id="UP001209570"/>
    </source>
</evidence>
<dbReference type="Proteomes" id="UP001209570">
    <property type="component" value="Unassembled WGS sequence"/>
</dbReference>
<comment type="caution">
    <text evidence="4">The sequence shown here is derived from an EMBL/GenBank/DDBJ whole genome shotgun (WGS) entry which is preliminary data.</text>
</comment>
<evidence type="ECO:0000313" key="4">
    <source>
        <dbReference type="EMBL" id="KAJ0409629.1"/>
    </source>
</evidence>